<dbReference type="GO" id="GO:0000155">
    <property type="term" value="F:phosphorelay sensor kinase activity"/>
    <property type="evidence" value="ECO:0007669"/>
    <property type="project" value="TreeGrafter"/>
</dbReference>
<evidence type="ECO:0000256" key="8">
    <source>
        <dbReference type="ARBA" id="ARBA00022989"/>
    </source>
</evidence>
<dbReference type="Pfam" id="PF02518">
    <property type="entry name" value="HATPase_c"/>
    <property type="match status" value="1"/>
</dbReference>
<dbReference type="Proteomes" id="UP000198995">
    <property type="component" value="Unassembled WGS sequence"/>
</dbReference>
<keyword evidence="6 11" id="KW-0812">Transmembrane</keyword>
<dbReference type="STRING" id="2741.SAMN04489866_10426"/>
<evidence type="ECO:0000256" key="5">
    <source>
        <dbReference type="ARBA" id="ARBA00022679"/>
    </source>
</evidence>
<comment type="subcellular location">
    <subcellularLocation>
        <location evidence="2">Cell membrane</location>
        <topology evidence="2">Multi-pass membrane protein</topology>
    </subcellularLocation>
</comment>
<keyword evidence="8 11" id="KW-1133">Transmembrane helix</keyword>
<evidence type="ECO:0000259" key="12">
    <source>
        <dbReference type="PROSITE" id="PS50109"/>
    </source>
</evidence>
<keyword evidence="7 13" id="KW-0418">Kinase</keyword>
<evidence type="ECO:0000256" key="9">
    <source>
        <dbReference type="ARBA" id="ARBA00023012"/>
    </source>
</evidence>
<evidence type="ECO:0000313" key="13">
    <source>
        <dbReference type="EMBL" id="SDD52445.1"/>
    </source>
</evidence>
<dbReference type="GO" id="GO:0005886">
    <property type="term" value="C:plasma membrane"/>
    <property type="evidence" value="ECO:0007669"/>
    <property type="project" value="UniProtKB-SubCell"/>
</dbReference>
<dbReference type="Gene3D" id="3.30.565.10">
    <property type="entry name" value="Histidine kinase-like ATPase, C-terminal domain"/>
    <property type="match status" value="1"/>
</dbReference>
<dbReference type="InterPro" id="IPR005467">
    <property type="entry name" value="His_kinase_dom"/>
</dbReference>
<evidence type="ECO:0000313" key="14">
    <source>
        <dbReference type="Proteomes" id="UP000198995"/>
    </source>
</evidence>
<dbReference type="EC" id="2.7.13.3" evidence="3"/>
<dbReference type="EMBL" id="FNAF01000004">
    <property type="protein sequence ID" value="SDD52445.1"/>
    <property type="molecule type" value="Genomic_DNA"/>
</dbReference>
<evidence type="ECO:0000256" key="10">
    <source>
        <dbReference type="ARBA" id="ARBA00023136"/>
    </source>
</evidence>
<dbReference type="GO" id="GO:0004721">
    <property type="term" value="F:phosphoprotein phosphatase activity"/>
    <property type="evidence" value="ECO:0007669"/>
    <property type="project" value="TreeGrafter"/>
</dbReference>
<dbReference type="PANTHER" id="PTHR45453:SF2">
    <property type="entry name" value="HISTIDINE KINASE"/>
    <property type="match status" value="1"/>
</dbReference>
<feature type="domain" description="Histidine kinase" evidence="12">
    <location>
        <begin position="119"/>
        <end position="318"/>
    </location>
</feature>
<feature type="transmembrane region" description="Helical" evidence="11">
    <location>
        <begin position="42"/>
        <end position="59"/>
    </location>
</feature>
<name>A0A1G6VHN7_PEPNI</name>
<accession>A0A1G6VHN7</accession>
<feature type="transmembrane region" description="Helical" evidence="11">
    <location>
        <begin position="15"/>
        <end position="36"/>
    </location>
</feature>
<dbReference type="InterPro" id="IPR050351">
    <property type="entry name" value="BphY/WalK/GraS-like"/>
</dbReference>
<dbReference type="SUPFAM" id="SSF55874">
    <property type="entry name" value="ATPase domain of HSP90 chaperone/DNA topoisomerase II/histidine kinase"/>
    <property type="match status" value="1"/>
</dbReference>
<keyword evidence="4" id="KW-1003">Cell membrane</keyword>
<comment type="catalytic activity">
    <reaction evidence="1">
        <text>ATP + protein L-histidine = ADP + protein N-phospho-L-histidine.</text>
        <dbReference type="EC" id="2.7.13.3"/>
    </reaction>
</comment>
<dbReference type="PRINTS" id="PR00344">
    <property type="entry name" value="BCTRLSENSOR"/>
</dbReference>
<evidence type="ECO:0000256" key="6">
    <source>
        <dbReference type="ARBA" id="ARBA00022692"/>
    </source>
</evidence>
<evidence type="ECO:0000256" key="7">
    <source>
        <dbReference type="ARBA" id="ARBA00022777"/>
    </source>
</evidence>
<evidence type="ECO:0000256" key="3">
    <source>
        <dbReference type="ARBA" id="ARBA00012438"/>
    </source>
</evidence>
<keyword evidence="10 11" id="KW-0472">Membrane</keyword>
<evidence type="ECO:0000256" key="11">
    <source>
        <dbReference type="SAM" id="Phobius"/>
    </source>
</evidence>
<dbReference type="InterPro" id="IPR003594">
    <property type="entry name" value="HATPase_dom"/>
</dbReference>
<dbReference type="AlphaFoldDB" id="A0A1G6VHN7"/>
<keyword evidence="9" id="KW-0902">Two-component regulatory system</keyword>
<dbReference type="InterPro" id="IPR004358">
    <property type="entry name" value="Sig_transdc_His_kin-like_C"/>
</dbReference>
<keyword evidence="5" id="KW-0808">Transferase</keyword>
<reference evidence="13 14" key="1">
    <citation type="submission" date="2016-10" db="EMBL/GenBank/DDBJ databases">
        <authorList>
            <person name="de Groot N.N."/>
        </authorList>
    </citation>
    <scope>NUCLEOTIDE SEQUENCE [LARGE SCALE GENOMIC DNA]</scope>
    <source>
        <strain evidence="13 14">DSM 20475</strain>
    </source>
</reference>
<gene>
    <name evidence="13" type="ORF">SAMN04489866_10426</name>
</gene>
<dbReference type="PANTHER" id="PTHR45453">
    <property type="entry name" value="PHOSPHATE REGULON SENSOR PROTEIN PHOR"/>
    <property type="match status" value="1"/>
</dbReference>
<organism evidence="13 14">
    <name type="scientific">Peptococcus niger</name>
    <dbReference type="NCBI Taxonomy" id="2741"/>
    <lineage>
        <taxon>Bacteria</taxon>
        <taxon>Bacillati</taxon>
        <taxon>Bacillota</taxon>
        <taxon>Clostridia</taxon>
        <taxon>Eubacteriales</taxon>
        <taxon>Peptococcaceae</taxon>
        <taxon>Peptococcus</taxon>
    </lineage>
</organism>
<dbReference type="PROSITE" id="PS50109">
    <property type="entry name" value="HIS_KIN"/>
    <property type="match status" value="1"/>
</dbReference>
<keyword evidence="14" id="KW-1185">Reference proteome</keyword>
<sequence length="322" mass="35290">MALRKGFSMGRPGPYRLLIGVWLAVTLIFSAMLVLHRVGLPMTLYAVALATLPLGLGLWRLREGSRRQLTALTARDAARCHAFFPAAQAKELEQILLDRAKALQGQHDIQRCLNDDFSLWVHQVKTPLSAATLLAREADRPSLALLNALEAMRAYVDMALVQVALSDQEAPLDLAPCQLEDILKEALQRTAGLFLAGKVQVTLEPLPLAVQSDARLLAVLFEQVLSNAAKYTPKGRVSVYSKGAAIYIQDTGMGIAADELPRIFQRGYAGSRGRLDERASGMGLYVAQRIADRLDLKLDIRSDLGVGTTVQVTFPTYSLIRE</sequence>
<dbReference type="SMART" id="SM00387">
    <property type="entry name" value="HATPase_c"/>
    <property type="match status" value="1"/>
</dbReference>
<evidence type="ECO:0000256" key="4">
    <source>
        <dbReference type="ARBA" id="ARBA00022475"/>
    </source>
</evidence>
<dbReference type="InterPro" id="IPR036890">
    <property type="entry name" value="HATPase_C_sf"/>
</dbReference>
<evidence type="ECO:0000256" key="1">
    <source>
        <dbReference type="ARBA" id="ARBA00000085"/>
    </source>
</evidence>
<proteinExistence type="predicted"/>
<protein>
    <recommendedName>
        <fullName evidence="3">histidine kinase</fullName>
        <ecNumber evidence="3">2.7.13.3</ecNumber>
    </recommendedName>
</protein>
<dbReference type="GO" id="GO:0016036">
    <property type="term" value="P:cellular response to phosphate starvation"/>
    <property type="evidence" value="ECO:0007669"/>
    <property type="project" value="TreeGrafter"/>
</dbReference>
<evidence type="ECO:0000256" key="2">
    <source>
        <dbReference type="ARBA" id="ARBA00004651"/>
    </source>
</evidence>